<keyword evidence="4" id="KW-1185">Reference proteome</keyword>
<sequence length="122" mass="13290">MRRPLACALLLLALTPALSPAAQAACAVEDAGLEPAIAEKKELQEAKNAQIVRDLRTLRDAAIVLESYGFPKECKELVAILKELTAKPETTIKRSGDTDEEKAEEIQESREPKAGPKDPRAR</sequence>
<feature type="chain" id="PRO_5011773510" description="Photosystem reaction center subunit H" evidence="2">
    <location>
        <begin position="25"/>
        <end position="122"/>
    </location>
</feature>
<evidence type="ECO:0000256" key="2">
    <source>
        <dbReference type="SAM" id="SignalP"/>
    </source>
</evidence>
<dbReference type="EMBL" id="FOSV01000002">
    <property type="protein sequence ID" value="SFK51892.1"/>
    <property type="molecule type" value="Genomic_DNA"/>
</dbReference>
<evidence type="ECO:0000313" key="3">
    <source>
        <dbReference type="EMBL" id="SFK51892.1"/>
    </source>
</evidence>
<dbReference type="AlphaFoldDB" id="A0A1I4A654"/>
<protein>
    <recommendedName>
        <fullName evidence="5">Photosystem reaction center subunit H</fullName>
    </recommendedName>
</protein>
<accession>A0A1I4A654</accession>
<evidence type="ECO:0000256" key="1">
    <source>
        <dbReference type="SAM" id="MobiDB-lite"/>
    </source>
</evidence>
<dbReference type="RefSeq" id="WP_091942193.1">
    <property type="nucleotide sequence ID" value="NZ_FOSV01000002.1"/>
</dbReference>
<proteinExistence type="predicted"/>
<evidence type="ECO:0000313" key="4">
    <source>
        <dbReference type="Proteomes" id="UP000198804"/>
    </source>
</evidence>
<feature type="region of interest" description="Disordered" evidence="1">
    <location>
        <begin position="88"/>
        <end position="122"/>
    </location>
</feature>
<feature type="compositionally biased region" description="Basic and acidic residues" evidence="1">
    <location>
        <begin position="88"/>
        <end position="97"/>
    </location>
</feature>
<dbReference type="OrthoDB" id="8287480at2"/>
<feature type="compositionally biased region" description="Basic and acidic residues" evidence="1">
    <location>
        <begin position="104"/>
        <end position="122"/>
    </location>
</feature>
<feature type="signal peptide" evidence="2">
    <location>
        <begin position="1"/>
        <end position="24"/>
    </location>
</feature>
<reference evidence="4" key="1">
    <citation type="submission" date="2016-10" db="EMBL/GenBank/DDBJ databases">
        <authorList>
            <person name="Varghese N."/>
            <person name="Submissions S."/>
        </authorList>
    </citation>
    <scope>NUCLEOTIDE SEQUENCE [LARGE SCALE GENOMIC DNA]</scope>
    <source>
        <strain evidence="4">CGMCC 1.6474</strain>
    </source>
</reference>
<dbReference type="STRING" id="414703.SAMN04488125_102257"/>
<gene>
    <name evidence="3" type="ORF">SAMN04488125_102257</name>
</gene>
<organism evidence="3 4">
    <name type="scientific">Methylorubrum salsuginis</name>
    <dbReference type="NCBI Taxonomy" id="414703"/>
    <lineage>
        <taxon>Bacteria</taxon>
        <taxon>Pseudomonadati</taxon>
        <taxon>Pseudomonadota</taxon>
        <taxon>Alphaproteobacteria</taxon>
        <taxon>Hyphomicrobiales</taxon>
        <taxon>Methylobacteriaceae</taxon>
        <taxon>Methylorubrum</taxon>
    </lineage>
</organism>
<name>A0A1I4A654_9HYPH</name>
<evidence type="ECO:0008006" key="5">
    <source>
        <dbReference type="Google" id="ProtNLM"/>
    </source>
</evidence>
<keyword evidence="2" id="KW-0732">Signal</keyword>
<dbReference type="Proteomes" id="UP000198804">
    <property type="component" value="Unassembled WGS sequence"/>
</dbReference>